<evidence type="ECO:0000256" key="5">
    <source>
        <dbReference type="ARBA" id="ARBA00022984"/>
    </source>
</evidence>
<gene>
    <name evidence="12" type="ordered locus">Dvul_0599</name>
</gene>
<proteinExistence type="inferred from homology"/>
<dbReference type="Gene3D" id="3.40.710.10">
    <property type="entry name" value="DD-peptidase/beta-lactamase superfamily"/>
    <property type="match status" value="1"/>
</dbReference>
<sequence length="441" mass="47101" precursor="true">MAHQSIPGHGKRFPGQLGIVLLVLTFVVASVCGAHASERLNVVSAFLIDQNSRRVLFEQNADAQIPPASLTKVISMYVALDHIRAGKASLADKVKISARAARTGGSRMFLTRGETVSLDELLMGMAVSSGNDASVAVAEHIAGSTDRFVQLMNAKARALGMTETTFRNVNGLPAAGQKTTARDMGKLAVNYLTAHPQALRYHSTRFIRHNKVITTNKNPMLGNCEGADGLKTGWVCASGYNLISTVKRGNTRLVAVVLGAENSQVRGQEMNRLIDAGYRSLRGEGPSVAAVLPRLSPADYRIDLHKTNSLAYAEVSKHKKKIAARKGKLRAGKTGSKQHASAQVSKSSKSSKAVKGKSPDKSAATSKAVATVRREKAKAVPSNKSVRATKVQQARKAAVARKTETKTTVKRSKPATAASTKKTAAPPRTPVQRAERTDKRG</sequence>
<dbReference type="PANTHER" id="PTHR21581:SF6">
    <property type="entry name" value="TRAFFICKING PROTEIN PARTICLE COMPLEX SUBUNIT 12"/>
    <property type="match status" value="1"/>
</dbReference>
<feature type="compositionally biased region" description="Low complexity" evidence="10">
    <location>
        <begin position="332"/>
        <end position="353"/>
    </location>
</feature>
<feature type="compositionally biased region" description="Polar residues" evidence="10">
    <location>
        <begin position="382"/>
        <end position="392"/>
    </location>
</feature>
<dbReference type="PRINTS" id="PR00725">
    <property type="entry name" value="DADACBPTASE1"/>
</dbReference>
<reference evidence="13" key="1">
    <citation type="journal article" date="2009" name="Environ. Microbiol.">
        <title>Contribution of mobile genetic elements to Desulfovibrio vulgaris genome plasticity.</title>
        <authorList>
            <person name="Walker C.B."/>
            <person name="Stolyar S."/>
            <person name="Chivian D."/>
            <person name="Pinel N."/>
            <person name="Gabster J.A."/>
            <person name="Dehal P.S."/>
            <person name="He Z."/>
            <person name="Yang Z.K."/>
            <person name="Yen H.C."/>
            <person name="Zhou J."/>
            <person name="Wall J.D."/>
            <person name="Hazen T.C."/>
            <person name="Arkin A.P."/>
            <person name="Stahl D.A."/>
        </authorList>
    </citation>
    <scope>NUCLEOTIDE SEQUENCE [LARGE SCALE GENOMIC DNA]</scope>
    <source>
        <strain evidence="13">DP4</strain>
    </source>
</reference>
<dbReference type="Proteomes" id="UP000009173">
    <property type="component" value="Chromosome"/>
</dbReference>
<evidence type="ECO:0000313" key="13">
    <source>
        <dbReference type="Proteomes" id="UP000009173"/>
    </source>
</evidence>
<organism evidence="12 13">
    <name type="scientific">Nitratidesulfovibrio vulgaris (strain DP4)</name>
    <name type="common">Desulfovibrio vulgaris</name>
    <dbReference type="NCBI Taxonomy" id="391774"/>
    <lineage>
        <taxon>Bacteria</taxon>
        <taxon>Pseudomonadati</taxon>
        <taxon>Thermodesulfobacteriota</taxon>
        <taxon>Desulfovibrionia</taxon>
        <taxon>Desulfovibrionales</taxon>
        <taxon>Desulfovibrionaceae</taxon>
        <taxon>Nitratidesulfovibrio</taxon>
    </lineage>
</organism>
<protein>
    <submittedName>
        <fullName evidence="12">Penicillin-binding protein 6, Serine peptidase, MEROPS family S11</fullName>
    </submittedName>
</protein>
<name>A0A0H3A6C9_NITV4</name>
<keyword evidence="3" id="KW-0378">Hydrolase</keyword>
<accession>A0A0H3A6C9</accession>
<evidence type="ECO:0000256" key="8">
    <source>
        <dbReference type="PIRSR" id="PIRSR618044-2"/>
    </source>
</evidence>
<evidence type="ECO:0000256" key="6">
    <source>
        <dbReference type="ARBA" id="ARBA00023316"/>
    </source>
</evidence>
<evidence type="ECO:0000256" key="3">
    <source>
        <dbReference type="ARBA" id="ARBA00022801"/>
    </source>
</evidence>
<dbReference type="GO" id="GO:0008360">
    <property type="term" value="P:regulation of cell shape"/>
    <property type="evidence" value="ECO:0007669"/>
    <property type="project" value="UniProtKB-KW"/>
</dbReference>
<evidence type="ECO:0000256" key="2">
    <source>
        <dbReference type="ARBA" id="ARBA00022729"/>
    </source>
</evidence>
<keyword evidence="6" id="KW-0961">Cell wall biogenesis/degradation</keyword>
<keyword evidence="4" id="KW-0133">Cell shape</keyword>
<feature type="compositionally biased region" description="Low complexity" evidence="10">
    <location>
        <begin position="414"/>
        <end position="426"/>
    </location>
</feature>
<feature type="domain" description="Peptidase S11 D-alanyl-D-alanine carboxypeptidase A N-terminal" evidence="11">
    <location>
        <begin position="40"/>
        <end position="261"/>
    </location>
</feature>
<feature type="region of interest" description="Disordered" evidence="10">
    <location>
        <begin position="326"/>
        <end position="441"/>
    </location>
</feature>
<feature type="binding site" evidence="8">
    <location>
        <position position="231"/>
    </location>
    <ligand>
        <name>substrate</name>
    </ligand>
</feature>
<dbReference type="AlphaFoldDB" id="A0A0H3A6C9"/>
<dbReference type="Pfam" id="PF00768">
    <property type="entry name" value="Peptidase_S11"/>
    <property type="match status" value="1"/>
</dbReference>
<keyword evidence="2" id="KW-0732">Signal</keyword>
<keyword evidence="5" id="KW-0573">Peptidoglycan synthesis</keyword>
<dbReference type="GO" id="GO:0009002">
    <property type="term" value="F:serine-type D-Ala-D-Ala carboxypeptidase activity"/>
    <property type="evidence" value="ECO:0007669"/>
    <property type="project" value="InterPro"/>
</dbReference>
<dbReference type="KEGG" id="dvl:Dvul_0599"/>
<evidence type="ECO:0000313" key="12">
    <source>
        <dbReference type="EMBL" id="ABM27622.1"/>
    </source>
</evidence>
<evidence type="ECO:0000256" key="9">
    <source>
        <dbReference type="RuleBase" id="RU004016"/>
    </source>
</evidence>
<evidence type="ECO:0000256" key="10">
    <source>
        <dbReference type="SAM" id="MobiDB-lite"/>
    </source>
</evidence>
<dbReference type="GO" id="GO:0006508">
    <property type="term" value="P:proteolysis"/>
    <property type="evidence" value="ECO:0007669"/>
    <property type="project" value="InterPro"/>
</dbReference>
<dbReference type="EMBL" id="CP000527">
    <property type="protein sequence ID" value="ABM27622.1"/>
    <property type="molecule type" value="Genomic_DNA"/>
</dbReference>
<evidence type="ECO:0000256" key="4">
    <source>
        <dbReference type="ARBA" id="ARBA00022960"/>
    </source>
</evidence>
<evidence type="ECO:0000259" key="11">
    <source>
        <dbReference type="Pfam" id="PF00768"/>
    </source>
</evidence>
<dbReference type="InterPro" id="IPR018044">
    <property type="entry name" value="Peptidase_S11"/>
</dbReference>
<dbReference type="PANTHER" id="PTHR21581">
    <property type="entry name" value="D-ALANYL-D-ALANINE CARBOXYPEPTIDASE"/>
    <property type="match status" value="1"/>
</dbReference>
<dbReference type="RefSeq" id="WP_011791718.1">
    <property type="nucleotide sequence ID" value="NC_008751.1"/>
</dbReference>
<feature type="active site" description="Proton acceptor" evidence="7">
    <location>
        <position position="72"/>
    </location>
</feature>
<evidence type="ECO:0000256" key="7">
    <source>
        <dbReference type="PIRSR" id="PIRSR618044-1"/>
    </source>
</evidence>
<dbReference type="InterPro" id="IPR001967">
    <property type="entry name" value="Peptidase_S11_N"/>
</dbReference>
<dbReference type="HOGENOM" id="CLU_027070_1_5_7"/>
<evidence type="ECO:0000256" key="1">
    <source>
        <dbReference type="ARBA" id="ARBA00007164"/>
    </source>
</evidence>
<dbReference type="SUPFAM" id="SSF56601">
    <property type="entry name" value="beta-lactamase/transpeptidase-like"/>
    <property type="match status" value="1"/>
</dbReference>
<feature type="active site" description="Acyl-ester intermediate" evidence="7">
    <location>
        <position position="69"/>
    </location>
</feature>
<feature type="active site" evidence="7">
    <location>
        <position position="129"/>
    </location>
</feature>
<dbReference type="GO" id="GO:0009252">
    <property type="term" value="P:peptidoglycan biosynthetic process"/>
    <property type="evidence" value="ECO:0007669"/>
    <property type="project" value="UniProtKB-KW"/>
</dbReference>
<comment type="similarity">
    <text evidence="1 9">Belongs to the peptidase S11 family.</text>
</comment>
<dbReference type="InterPro" id="IPR012338">
    <property type="entry name" value="Beta-lactam/transpept-like"/>
</dbReference>
<dbReference type="GO" id="GO:0071555">
    <property type="term" value="P:cell wall organization"/>
    <property type="evidence" value="ECO:0007669"/>
    <property type="project" value="UniProtKB-KW"/>
</dbReference>